<keyword evidence="2" id="KW-0963">Cytoplasm</keyword>
<dbReference type="InterPro" id="IPR023799">
    <property type="entry name" value="RbfA_dom_sf"/>
</dbReference>
<gene>
    <name evidence="2 3" type="primary">rbfA</name>
    <name evidence="3" type="ORF">dnm_094910</name>
</gene>
<dbReference type="AlphaFoldDB" id="A0A975GTR5"/>
<dbReference type="RefSeq" id="WP_207680353.1">
    <property type="nucleotide sequence ID" value="NZ_CP061800.1"/>
</dbReference>
<dbReference type="Gene3D" id="3.30.300.20">
    <property type="match status" value="1"/>
</dbReference>
<dbReference type="SUPFAM" id="SSF89919">
    <property type="entry name" value="Ribosome-binding factor A, RbfA"/>
    <property type="match status" value="1"/>
</dbReference>
<dbReference type="PANTHER" id="PTHR33515">
    <property type="entry name" value="RIBOSOME-BINDING FACTOR A, CHLOROPLASTIC-RELATED"/>
    <property type="match status" value="1"/>
</dbReference>
<dbReference type="InterPro" id="IPR015946">
    <property type="entry name" value="KH_dom-like_a/b"/>
</dbReference>
<accession>A0A975GTR5</accession>
<dbReference type="NCBIfam" id="TIGR00082">
    <property type="entry name" value="rbfA"/>
    <property type="match status" value="1"/>
</dbReference>
<dbReference type="PROSITE" id="PS01319">
    <property type="entry name" value="RBFA"/>
    <property type="match status" value="1"/>
</dbReference>
<reference evidence="3" key="1">
    <citation type="journal article" date="2021" name="Microb. Physiol.">
        <title>Proteogenomic Insights into the Physiology of Marine, Sulfate-Reducing, Filamentous Desulfonema limicola and Desulfonema magnum.</title>
        <authorList>
            <person name="Schnaars V."/>
            <person name="Wohlbrand L."/>
            <person name="Scheve S."/>
            <person name="Hinrichs C."/>
            <person name="Reinhardt R."/>
            <person name="Rabus R."/>
        </authorList>
    </citation>
    <scope>NUCLEOTIDE SEQUENCE</scope>
    <source>
        <strain evidence="3">4be13</strain>
    </source>
</reference>
<organism evidence="3 4">
    <name type="scientific">Desulfonema magnum</name>
    <dbReference type="NCBI Taxonomy" id="45655"/>
    <lineage>
        <taxon>Bacteria</taxon>
        <taxon>Pseudomonadati</taxon>
        <taxon>Thermodesulfobacteriota</taxon>
        <taxon>Desulfobacteria</taxon>
        <taxon>Desulfobacterales</taxon>
        <taxon>Desulfococcaceae</taxon>
        <taxon>Desulfonema</taxon>
    </lineage>
</organism>
<keyword evidence="4" id="KW-1185">Reference proteome</keyword>
<dbReference type="GO" id="GO:0043024">
    <property type="term" value="F:ribosomal small subunit binding"/>
    <property type="evidence" value="ECO:0007669"/>
    <property type="project" value="TreeGrafter"/>
</dbReference>
<dbReference type="GO" id="GO:0030490">
    <property type="term" value="P:maturation of SSU-rRNA"/>
    <property type="evidence" value="ECO:0007669"/>
    <property type="project" value="UniProtKB-UniRule"/>
</dbReference>
<dbReference type="InterPro" id="IPR020053">
    <property type="entry name" value="Ribosome-bd_factorA_CS"/>
</dbReference>
<evidence type="ECO:0000313" key="3">
    <source>
        <dbReference type="EMBL" id="QTA93390.1"/>
    </source>
</evidence>
<comment type="function">
    <text evidence="2">One of several proteins that assist in the late maturation steps of the functional core of the 30S ribosomal subunit. Associates with free 30S ribosomal subunits (but not with 30S subunits that are part of 70S ribosomes or polysomes). Required for efficient processing of 16S rRNA. May interact with the 5'-terminal helix region of 16S rRNA.</text>
</comment>
<dbReference type="EMBL" id="CP061800">
    <property type="protein sequence ID" value="QTA93390.1"/>
    <property type="molecule type" value="Genomic_DNA"/>
</dbReference>
<dbReference type="Proteomes" id="UP000663722">
    <property type="component" value="Chromosome"/>
</dbReference>
<dbReference type="KEGG" id="dmm:dnm_094910"/>
<dbReference type="GO" id="GO:0005829">
    <property type="term" value="C:cytosol"/>
    <property type="evidence" value="ECO:0007669"/>
    <property type="project" value="TreeGrafter"/>
</dbReference>
<comment type="similarity">
    <text evidence="2">Belongs to the RbfA family.</text>
</comment>
<dbReference type="HAMAP" id="MF_00003">
    <property type="entry name" value="RbfA"/>
    <property type="match status" value="1"/>
</dbReference>
<protein>
    <recommendedName>
        <fullName evidence="2">Ribosome-binding factor A</fullName>
    </recommendedName>
</protein>
<sequence>MKPFKRADRVGGLIQETLSDILRKKIKDPRLDMTVITGVEMSADLKNARIFFSTSAGSEDRQKEVAAGFQSAMGYIRRTLARELELRYMPTLKFYYDTSFDYGAHIDNVLKKIED</sequence>
<keyword evidence="1 2" id="KW-0690">Ribosome biogenesis</keyword>
<comment type="subcellular location">
    <subcellularLocation>
        <location evidence="2">Cytoplasm</location>
    </subcellularLocation>
</comment>
<dbReference type="InterPro" id="IPR000238">
    <property type="entry name" value="RbfA"/>
</dbReference>
<dbReference type="Pfam" id="PF02033">
    <property type="entry name" value="RBFA"/>
    <property type="match status" value="1"/>
</dbReference>
<evidence type="ECO:0000256" key="2">
    <source>
        <dbReference type="HAMAP-Rule" id="MF_00003"/>
    </source>
</evidence>
<dbReference type="PANTHER" id="PTHR33515:SF1">
    <property type="entry name" value="RIBOSOME-BINDING FACTOR A, CHLOROPLASTIC-RELATED"/>
    <property type="match status" value="1"/>
</dbReference>
<name>A0A975GTR5_9BACT</name>
<evidence type="ECO:0000313" key="4">
    <source>
        <dbReference type="Proteomes" id="UP000663722"/>
    </source>
</evidence>
<evidence type="ECO:0000256" key="1">
    <source>
        <dbReference type="ARBA" id="ARBA00022517"/>
    </source>
</evidence>
<comment type="subunit">
    <text evidence="2">Monomer. Binds 30S ribosomal subunits, but not 50S ribosomal subunits or 70S ribosomes.</text>
</comment>
<proteinExistence type="inferred from homology"/>